<protein>
    <recommendedName>
        <fullName evidence="3">Bzip transcription factor</fullName>
    </recommendedName>
</protein>
<keyword evidence="2" id="KW-1185">Reference proteome</keyword>
<proteinExistence type="predicted"/>
<evidence type="ECO:0008006" key="3">
    <source>
        <dbReference type="Google" id="ProtNLM"/>
    </source>
</evidence>
<name>A0A2P4YT27_9STRA</name>
<dbReference type="AlphaFoldDB" id="A0A2P4YT27"/>
<dbReference type="Proteomes" id="UP000237271">
    <property type="component" value="Unassembled WGS sequence"/>
</dbReference>
<reference evidence="1 2" key="1">
    <citation type="journal article" date="2017" name="Genome Biol. Evol.">
        <title>Phytophthora megakarya and P. palmivora, closely related causal agents of cacao black pod rot, underwent increases in genome sizes and gene numbers by different mechanisms.</title>
        <authorList>
            <person name="Ali S.S."/>
            <person name="Shao J."/>
            <person name="Lary D.J."/>
            <person name="Kronmiller B."/>
            <person name="Shen D."/>
            <person name="Strem M.D."/>
            <person name="Amoako-Attah I."/>
            <person name="Akrofi A.Y."/>
            <person name="Begoude B.A."/>
            <person name="Ten Hoopen G.M."/>
            <person name="Coulibaly K."/>
            <person name="Kebe B.I."/>
            <person name="Melnick R.L."/>
            <person name="Guiltinan M.J."/>
            <person name="Tyler B.M."/>
            <person name="Meinhardt L.W."/>
            <person name="Bailey B.A."/>
        </authorList>
    </citation>
    <scope>NUCLEOTIDE SEQUENCE [LARGE SCALE GENOMIC DNA]</scope>
    <source>
        <strain evidence="2">sbr112.9</strain>
    </source>
</reference>
<dbReference type="EMBL" id="NCKW01000223">
    <property type="protein sequence ID" value="POM80952.1"/>
    <property type="molecule type" value="Genomic_DNA"/>
</dbReference>
<sequence>MEPTATHLSSYDQSPTISTMVGPLFKRPRHGNVHIGDTNNIFDCGTRIPADSSFEPSSFSPALFKPCVSSTRVIASGPTKSILEESVRTALQNTSSGYDSNIDDTHLSTKQRRLRTARRREQCRVNQARYRLKQDRNIFNVVVEYFHLFRHGIRVNLGDRRGVDVLIELWRRYTKYFDDLHFQLEHVEERLKNLVAVSASMSVTITETTLKSVFPHLVGTARGEKLLGRRLMLPCELWFEWSDARGHIVRLELSVDFLMPVSRVLNSLKDAAFVLAQALITCDGSIGKFDL</sequence>
<dbReference type="OrthoDB" id="119895at2759"/>
<accession>A0A2P4YT27</accession>
<evidence type="ECO:0000313" key="2">
    <source>
        <dbReference type="Proteomes" id="UP000237271"/>
    </source>
</evidence>
<evidence type="ECO:0000313" key="1">
    <source>
        <dbReference type="EMBL" id="POM80952.1"/>
    </source>
</evidence>
<comment type="caution">
    <text evidence="1">The sequence shown here is derived from an EMBL/GenBank/DDBJ whole genome shotgun (WGS) entry which is preliminary data.</text>
</comment>
<gene>
    <name evidence="1" type="ORF">PHPALM_1145</name>
</gene>
<organism evidence="1 2">
    <name type="scientific">Phytophthora palmivora</name>
    <dbReference type="NCBI Taxonomy" id="4796"/>
    <lineage>
        <taxon>Eukaryota</taxon>
        <taxon>Sar</taxon>
        <taxon>Stramenopiles</taxon>
        <taxon>Oomycota</taxon>
        <taxon>Peronosporomycetes</taxon>
        <taxon>Peronosporales</taxon>
        <taxon>Peronosporaceae</taxon>
        <taxon>Phytophthora</taxon>
    </lineage>
</organism>